<dbReference type="SUPFAM" id="SSF51735">
    <property type="entry name" value="NAD(P)-binding Rossmann-fold domains"/>
    <property type="match status" value="1"/>
</dbReference>
<name>A0A1L7WQQ6_9HELO</name>
<sequence>MHVTNSQSEDMLQLSYYHGGTSISCDSKTEHHEIFLFGNHISHSLAPLLHTALFQSMRVPWTYTLSETDSPSLFLPKLKASNVAGCAITMPYKITLMEQVDEVTEEGEVKGSFLQNFLRILEESSGRPGLVIGGGGACRSAVYALRRFMKSSKIYMVNRLKSEADSIIMAFEEAGFDGELIFVESVGQARLLAAPAVIVDTVPDFPPGELGEILAREIVEGFLGKEKKGYVLEMAYHPNPRTAFYQLAVHAGWKTLPGTEAMVYQGVAQQVLWTETPIALFELDEAKKAIAGGLQSLAVL</sequence>
<dbReference type="Gene3D" id="3.40.50.720">
    <property type="entry name" value="NAD(P)-binding Rossmann-like Domain"/>
    <property type="match status" value="1"/>
</dbReference>
<accession>A0A1L7WQQ6</accession>
<evidence type="ECO:0000313" key="3">
    <source>
        <dbReference type="Proteomes" id="UP000184330"/>
    </source>
</evidence>
<dbReference type="AlphaFoldDB" id="A0A1L7WQQ6"/>
<dbReference type="InterPro" id="IPR046346">
    <property type="entry name" value="Aminoacid_DH-like_N_sf"/>
</dbReference>
<keyword evidence="3" id="KW-1185">Reference proteome</keyword>
<dbReference type="InterPro" id="IPR013708">
    <property type="entry name" value="Shikimate_DH-bd_N"/>
</dbReference>
<evidence type="ECO:0000313" key="2">
    <source>
        <dbReference type="EMBL" id="CZR55110.1"/>
    </source>
</evidence>
<protein>
    <submittedName>
        <fullName evidence="2">Related to quinate 5-dehydrogenase</fullName>
    </submittedName>
</protein>
<dbReference type="GO" id="GO:0019632">
    <property type="term" value="P:shikimate metabolic process"/>
    <property type="evidence" value="ECO:0007669"/>
    <property type="project" value="TreeGrafter"/>
</dbReference>
<dbReference type="Pfam" id="PF08501">
    <property type="entry name" value="Shikimate_dh_N"/>
    <property type="match status" value="1"/>
</dbReference>
<dbReference type="GO" id="GO:0009423">
    <property type="term" value="P:chorismate biosynthetic process"/>
    <property type="evidence" value="ECO:0007669"/>
    <property type="project" value="TreeGrafter"/>
</dbReference>
<organism evidence="2 3">
    <name type="scientific">Phialocephala subalpina</name>
    <dbReference type="NCBI Taxonomy" id="576137"/>
    <lineage>
        <taxon>Eukaryota</taxon>
        <taxon>Fungi</taxon>
        <taxon>Dikarya</taxon>
        <taxon>Ascomycota</taxon>
        <taxon>Pezizomycotina</taxon>
        <taxon>Leotiomycetes</taxon>
        <taxon>Helotiales</taxon>
        <taxon>Mollisiaceae</taxon>
        <taxon>Phialocephala</taxon>
        <taxon>Phialocephala fortinii species complex</taxon>
    </lineage>
</organism>
<dbReference type="PANTHER" id="PTHR21089:SF1">
    <property type="entry name" value="BIFUNCTIONAL 3-DEHYDROQUINATE DEHYDRATASE_SHIKIMATE DEHYDROGENASE, CHLOROPLASTIC"/>
    <property type="match status" value="1"/>
</dbReference>
<reference evidence="2 3" key="1">
    <citation type="submission" date="2016-03" db="EMBL/GenBank/DDBJ databases">
        <authorList>
            <person name="Ploux O."/>
        </authorList>
    </citation>
    <scope>NUCLEOTIDE SEQUENCE [LARGE SCALE GENOMIC DNA]</scope>
    <source>
        <strain evidence="2 3">UAMH 11012</strain>
    </source>
</reference>
<dbReference type="OrthoDB" id="204377at2759"/>
<dbReference type="GO" id="GO:0004764">
    <property type="term" value="F:shikimate 3-dehydrogenase (NADP+) activity"/>
    <property type="evidence" value="ECO:0007669"/>
    <property type="project" value="InterPro"/>
</dbReference>
<dbReference type="Gene3D" id="3.40.50.10860">
    <property type="entry name" value="Leucine Dehydrogenase, chain A, domain 1"/>
    <property type="match status" value="1"/>
</dbReference>
<gene>
    <name evidence="2" type="ORF">PAC_04996</name>
</gene>
<proteinExistence type="predicted"/>
<dbReference type="CDD" id="cd01065">
    <property type="entry name" value="NAD_bind_Shikimate_DH"/>
    <property type="match status" value="1"/>
</dbReference>
<dbReference type="Proteomes" id="UP000184330">
    <property type="component" value="Unassembled WGS sequence"/>
</dbReference>
<dbReference type="InterPro" id="IPR022893">
    <property type="entry name" value="Shikimate_DH_fam"/>
</dbReference>
<evidence type="ECO:0000259" key="1">
    <source>
        <dbReference type="Pfam" id="PF08501"/>
    </source>
</evidence>
<dbReference type="EMBL" id="FJOG01000006">
    <property type="protein sequence ID" value="CZR55110.1"/>
    <property type="molecule type" value="Genomic_DNA"/>
</dbReference>
<feature type="domain" description="Shikimate dehydrogenase substrate binding N-terminal" evidence="1">
    <location>
        <begin position="36"/>
        <end position="108"/>
    </location>
</feature>
<dbReference type="STRING" id="576137.A0A1L7WQQ6"/>
<dbReference type="PANTHER" id="PTHR21089">
    <property type="entry name" value="SHIKIMATE DEHYDROGENASE"/>
    <property type="match status" value="1"/>
</dbReference>
<dbReference type="InterPro" id="IPR036291">
    <property type="entry name" value="NAD(P)-bd_dom_sf"/>
</dbReference>
<dbReference type="SUPFAM" id="SSF53223">
    <property type="entry name" value="Aminoacid dehydrogenase-like, N-terminal domain"/>
    <property type="match status" value="1"/>
</dbReference>